<dbReference type="AlphaFoldDB" id="A0A5J4V6P8"/>
<comment type="caution">
    <text evidence="1">The sequence shown here is derived from an EMBL/GenBank/DDBJ whole genome shotgun (WGS) entry which is preliminary data.</text>
</comment>
<evidence type="ECO:0000313" key="2">
    <source>
        <dbReference type="Proteomes" id="UP000324800"/>
    </source>
</evidence>
<proteinExistence type="predicted"/>
<evidence type="ECO:0000313" key="1">
    <source>
        <dbReference type="EMBL" id="KAA6378449.1"/>
    </source>
</evidence>
<dbReference type="Proteomes" id="UP000324800">
    <property type="component" value="Unassembled WGS sequence"/>
</dbReference>
<feature type="non-terminal residue" evidence="1">
    <location>
        <position position="1"/>
    </location>
</feature>
<name>A0A5J4V6P8_9EUKA</name>
<accession>A0A5J4V6P8</accession>
<reference evidence="1 2" key="1">
    <citation type="submission" date="2019-03" db="EMBL/GenBank/DDBJ databases">
        <title>Single cell metagenomics reveals metabolic interactions within the superorganism composed of flagellate Streblomastix strix and complex community of Bacteroidetes bacteria on its surface.</title>
        <authorList>
            <person name="Treitli S.C."/>
            <person name="Kolisko M."/>
            <person name="Husnik F."/>
            <person name="Keeling P."/>
            <person name="Hampl V."/>
        </authorList>
    </citation>
    <scope>NUCLEOTIDE SEQUENCE [LARGE SCALE GENOMIC DNA]</scope>
    <source>
        <strain evidence="1">ST1C</strain>
    </source>
</reference>
<dbReference type="EMBL" id="SNRW01009137">
    <property type="protein sequence ID" value="KAA6378449.1"/>
    <property type="molecule type" value="Genomic_DNA"/>
</dbReference>
<sequence length="183" mass="20973">IVSTLQTLSHQILENNSSKQVIQIPKLLQSLFELSRYKVETHLREEIDRLRLEVRSFSRKCLYCIQFKGDAQAQSDLVTQGYGRVMSISICTAGGKGEEQDEKIYNGLGRITDFLIGLHLGRTQQPSFQPLPLLARRSEEQIEEEGADEELEAQMNNNGDYGHIRNWAKWAKAMTLNSFINWD</sequence>
<organism evidence="1 2">
    <name type="scientific">Streblomastix strix</name>
    <dbReference type="NCBI Taxonomy" id="222440"/>
    <lineage>
        <taxon>Eukaryota</taxon>
        <taxon>Metamonada</taxon>
        <taxon>Preaxostyla</taxon>
        <taxon>Oxymonadida</taxon>
        <taxon>Streblomastigidae</taxon>
        <taxon>Streblomastix</taxon>
    </lineage>
</organism>
<gene>
    <name evidence="1" type="ORF">EZS28_026024</name>
</gene>
<protein>
    <submittedName>
        <fullName evidence="1">Uncharacterized protein</fullName>
    </submittedName>
</protein>